<sequence length="287" mass="33972">MIFDMTDYNSNIKSLVDFLDLTEEVISEFVFLESTDVIEFLKVFDIKDEKLLGKDIELVSLHSTTSIDNCHSINEKGIINLQDAVSQETPLQDYLENKGIQINLEEKYILFKGNKVDISKKAEGFSLTDEDEYKNRVIHKFYGDFQINGFLSHENILTYGGYTRDRPEILFDLARFLKDDKIELDWVKDKSNKHYIIKFKQPLNYYRYFTFEAEYEDSDYGITKDNLEYLPNEVIEAKVKKWVIQKSINILRYGVYELYSYVHPKVKIEPKDIIEIMTEQEYITKNK</sequence>
<keyword evidence="2" id="KW-1185">Reference proteome</keyword>
<dbReference type="EMBL" id="FOHJ01000002">
    <property type="protein sequence ID" value="SES89154.1"/>
    <property type="molecule type" value="Genomic_DNA"/>
</dbReference>
<gene>
    <name evidence="1" type="ORF">SAMN05421676_10237</name>
</gene>
<dbReference type="STRING" id="237682.SAMN05421676_10237"/>
<organism evidence="1 2">
    <name type="scientific">Salinibacillus kushneri</name>
    <dbReference type="NCBI Taxonomy" id="237682"/>
    <lineage>
        <taxon>Bacteria</taxon>
        <taxon>Bacillati</taxon>
        <taxon>Bacillota</taxon>
        <taxon>Bacilli</taxon>
        <taxon>Bacillales</taxon>
        <taxon>Bacillaceae</taxon>
        <taxon>Salinibacillus</taxon>
    </lineage>
</organism>
<reference evidence="2" key="1">
    <citation type="submission" date="2016-10" db="EMBL/GenBank/DDBJ databases">
        <authorList>
            <person name="Varghese N."/>
            <person name="Submissions S."/>
        </authorList>
    </citation>
    <scope>NUCLEOTIDE SEQUENCE [LARGE SCALE GENOMIC DNA]</scope>
    <source>
        <strain evidence="2">CGMCC 1.3566</strain>
    </source>
</reference>
<dbReference type="OrthoDB" id="2079158at2"/>
<name>A0A1I0A4W2_9BACI</name>
<protein>
    <submittedName>
        <fullName evidence="1">Uncharacterized protein</fullName>
    </submittedName>
</protein>
<proteinExistence type="predicted"/>
<evidence type="ECO:0000313" key="1">
    <source>
        <dbReference type="EMBL" id="SES89154.1"/>
    </source>
</evidence>
<evidence type="ECO:0000313" key="2">
    <source>
        <dbReference type="Proteomes" id="UP000199095"/>
    </source>
</evidence>
<dbReference type="AlphaFoldDB" id="A0A1I0A4W2"/>
<accession>A0A1I0A4W2</accession>
<dbReference type="Proteomes" id="UP000199095">
    <property type="component" value="Unassembled WGS sequence"/>
</dbReference>